<reference evidence="2" key="1">
    <citation type="submission" date="2005-08" db="EMBL/GenBank/DDBJ databases">
        <title>Complete sequence of Dechloromonas aromatica RCB.</title>
        <authorList>
            <person name="Salinero K.K."/>
            <person name="Copeland A."/>
            <person name="Lucas S."/>
            <person name="Lapidus A."/>
            <person name="Barry K."/>
            <person name="Detter J.C."/>
            <person name="Glavina T."/>
            <person name="Hammon N."/>
            <person name="Israni S."/>
            <person name="Pitluck S."/>
            <person name="Di Bartolo G."/>
            <person name="Trong S."/>
            <person name="Schmutz J."/>
            <person name="Larimer F."/>
            <person name="Land M."/>
            <person name="Ivanova N."/>
            <person name="Richardson P."/>
        </authorList>
    </citation>
    <scope>NUCLEOTIDE SEQUENCE</scope>
    <source>
        <strain evidence="2">RCB</strain>
    </source>
</reference>
<dbReference type="HOGENOM" id="CLU_100979_2_0_4"/>
<dbReference type="EMBL" id="CP000089">
    <property type="protein sequence ID" value="AAZ45474.1"/>
    <property type="molecule type" value="Genomic_DNA"/>
</dbReference>
<organism evidence="2">
    <name type="scientific">Dechloromonas aromatica (strain RCB)</name>
    <dbReference type="NCBI Taxonomy" id="159087"/>
    <lineage>
        <taxon>Bacteria</taxon>
        <taxon>Pseudomonadati</taxon>
        <taxon>Pseudomonadota</taxon>
        <taxon>Betaproteobacteria</taxon>
        <taxon>Rhodocyclales</taxon>
        <taxon>Azonexaceae</taxon>
        <taxon>Dechloromonas</taxon>
    </lineage>
</organism>
<sequence>MSNSMTLRSNNQPWYKERWPWILMAGPAVVIVAGVITLWLAVVSNDGLVTDDYYKQGLAVNQQLHREHQAGNLGLHADVMRAGANIRLLIAADGDAKLPSALFLKLAHPTRAGQDQSVQMSSEGQGFYSGKLAAEVTGRWLVSIEDPAGQWRLQGEWQADSEEPLRLVAKADK</sequence>
<dbReference type="InterPro" id="IPR008620">
    <property type="entry name" value="FixH"/>
</dbReference>
<keyword evidence="1" id="KW-0812">Transmembrane</keyword>
<evidence type="ECO:0008006" key="3">
    <source>
        <dbReference type="Google" id="ProtNLM"/>
    </source>
</evidence>
<keyword evidence="1" id="KW-1133">Transmembrane helix</keyword>
<accession>Q47I57</accession>
<feature type="transmembrane region" description="Helical" evidence="1">
    <location>
        <begin position="21"/>
        <end position="42"/>
    </location>
</feature>
<dbReference type="KEGG" id="dar:Daro_0718"/>
<gene>
    <name evidence="2" type="ordered locus">Daro_0718</name>
</gene>
<evidence type="ECO:0000313" key="2">
    <source>
        <dbReference type="EMBL" id="AAZ45474.1"/>
    </source>
</evidence>
<keyword evidence="1" id="KW-0472">Membrane</keyword>
<dbReference type="eggNOG" id="COG3198">
    <property type="taxonomic scope" value="Bacteria"/>
</dbReference>
<protein>
    <recommendedName>
        <fullName evidence="3">FixH</fullName>
    </recommendedName>
</protein>
<evidence type="ECO:0000256" key="1">
    <source>
        <dbReference type="SAM" id="Phobius"/>
    </source>
</evidence>
<proteinExistence type="predicted"/>
<dbReference type="STRING" id="159087.Daro_0718"/>
<name>Q47I57_DECAR</name>
<dbReference type="AlphaFoldDB" id="Q47I57"/>
<dbReference type="Pfam" id="PF05751">
    <property type="entry name" value="FixH"/>
    <property type="match status" value="1"/>
</dbReference>